<feature type="transmembrane region" description="Helical" evidence="11">
    <location>
        <begin position="99"/>
        <end position="125"/>
    </location>
</feature>
<evidence type="ECO:0000256" key="11">
    <source>
        <dbReference type="SAM" id="Phobius"/>
    </source>
</evidence>
<dbReference type="OrthoDB" id="9782003at2"/>
<comment type="subcellular location">
    <subcellularLocation>
        <location evidence="2">Membrane</location>
        <topology evidence="2">Multi-pass membrane protein</topology>
    </subcellularLocation>
</comment>
<evidence type="ECO:0000256" key="3">
    <source>
        <dbReference type="ARBA" id="ARBA00007931"/>
    </source>
</evidence>
<sequence>MLYWLGVAAFALAILISVSLHELGHMITAKRFGMKVTKYFVGFGPTIFSVQRGETEYGLKAIPLGGFCKIVGMTPQDDDVAPEDQPRAMWRFPVWKRTIVMSAGSITHFLLAIVALWFAAVFVGLPNPDLKLPETAAAQRAEVARIQVGDCIQVNLSDQTCVVGQNGALPGPAAAAGLKNGDVITKVGDTTIANYGQLTDVIRASKAGPTVFAYTRDGVAGTATVQLAQAQRPPLDNPQGPVSQVAVAGISWTTDQPALVTYGPVEGVKATGDFGWQMVEGTFTAFKKIPEKVPALWHSITGSERDPETPISVVGASRLGGEAIAAGVPQYFLMIFISLNVFIGIFNLLPLLPLDGGHIAIAWYERVRSWLFARLRKPDPGRVDYYKLMPVTYAVILIGGAFTLLTVTADIINPISIFR</sequence>
<dbReference type="InterPro" id="IPR004387">
    <property type="entry name" value="Pept_M50_Zn"/>
</dbReference>
<feature type="domain" description="Peptidase M50" evidence="12">
    <location>
        <begin position="9"/>
        <end position="369"/>
    </location>
</feature>
<keyword evidence="10 11" id="KW-0472">Membrane</keyword>
<keyword evidence="8 11" id="KW-1133">Transmembrane helix</keyword>
<evidence type="ECO:0000313" key="13">
    <source>
        <dbReference type="EMBL" id="RZU49723.1"/>
    </source>
</evidence>
<dbReference type="CDD" id="cd06163">
    <property type="entry name" value="S2P-M50_PDZ_RseP-like"/>
    <property type="match status" value="1"/>
</dbReference>
<dbReference type="RefSeq" id="WP_130508749.1">
    <property type="nucleotide sequence ID" value="NZ_SHKY01000001.1"/>
</dbReference>
<evidence type="ECO:0000256" key="7">
    <source>
        <dbReference type="ARBA" id="ARBA00022833"/>
    </source>
</evidence>
<evidence type="ECO:0000256" key="6">
    <source>
        <dbReference type="ARBA" id="ARBA00022801"/>
    </source>
</evidence>
<comment type="similarity">
    <text evidence="3">Belongs to the peptidase M50B family.</text>
</comment>
<dbReference type="PANTHER" id="PTHR42837:SF2">
    <property type="entry name" value="MEMBRANE METALLOPROTEASE ARASP2, CHLOROPLASTIC-RELATED"/>
    <property type="match status" value="1"/>
</dbReference>
<evidence type="ECO:0000256" key="10">
    <source>
        <dbReference type="ARBA" id="ARBA00023136"/>
    </source>
</evidence>
<dbReference type="Gene3D" id="2.30.42.10">
    <property type="match status" value="1"/>
</dbReference>
<keyword evidence="4 13" id="KW-0645">Protease</keyword>
<comment type="cofactor">
    <cofactor evidence="1">
        <name>Zn(2+)</name>
        <dbReference type="ChEBI" id="CHEBI:29105"/>
    </cofactor>
</comment>
<accession>A0A4Q7ZHM4</accession>
<dbReference type="Pfam" id="PF02163">
    <property type="entry name" value="Peptidase_M50"/>
    <property type="match status" value="1"/>
</dbReference>
<protein>
    <submittedName>
        <fullName evidence="13">RIP metalloprotease RseP</fullName>
    </submittedName>
</protein>
<keyword evidence="7" id="KW-0862">Zinc</keyword>
<dbReference type="Proteomes" id="UP000292564">
    <property type="component" value="Unassembled WGS sequence"/>
</dbReference>
<evidence type="ECO:0000256" key="1">
    <source>
        <dbReference type="ARBA" id="ARBA00001947"/>
    </source>
</evidence>
<dbReference type="InterPro" id="IPR008915">
    <property type="entry name" value="Peptidase_M50"/>
</dbReference>
<keyword evidence="6" id="KW-0378">Hydrolase</keyword>
<dbReference type="SUPFAM" id="SSF50156">
    <property type="entry name" value="PDZ domain-like"/>
    <property type="match status" value="1"/>
</dbReference>
<dbReference type="EMBL" id="SHKY01000001">
    <property type="protein sequence ID" value="RZU49723.1"/>
    <property type="molecule type" value="Genomic_DNA"/>
</dbReference>
<keyword evidence="14" id="KW-1185">Reference proteome</keyword>
<feature type="transmembrane region" description="Helical" evidence="11">
    <location>
        <begin position="391"/>
        <end position="412"/>
    </location>
</feature>
<dbReference type="InterPro" id="IPR036034">
    <property type="entry name" value="PDZ_sf"/>
</dbReference>
<dbReference type="GO" id="GO:0004222">
    <property type="term" value="F:metalloendopeptidase activity"/>
    <property type="evidence" value="ECO:0007669"/>
    <property type="project" value="InterPro"/>
</dbReference>
<keyword evidence="5 11" id="KW-0812">Transmembrane</keyword>
<comment type="caution">
    <text evidence="13">The sequence shown here is derived from an EMBL/GenBank/DDBJ whole genome shotgun (WGS) entry which is preliminary data.</text>
</comment>
<gene>
    <name evidence="13" type="ORF">EV385_1476</name>
</gene>
<keyword evidence="9 13" id="KW-0482">Metalloprotease</keyword>
<evidence type="ECO:0000256" key="8">
    <source>
        <dbReference type="ARBA" id="ARBA00022989"/>
    </source>
</evidence>
<name>A0A4Q7ZHM4_9ACTN</name>
<evidence type="ECO:0000313" key="14">
    <source>
        <dbReference type="Proteomes" id="UP000292564"/>
    </source>
</evidence>
<reference evidence="13 14" key="1">
    <citation type="submission" date="2019-02" db="EMBL/GenBank/DDBJ databases">
        <title>Sequencing the genomes of 1000 actinobacteria strains.</title>
        <authorList>
            <person name="Klenk H.-P."/>
        </authorList>
    </citation>
    <scope>NUCLEOTIDE SEQUENCE [LARGE SCALE GENOMIC DNA]</scope>
    <source>
        <strain evidence="13 14">DSM 45162</strain>
    </source>
</reference>
<evidence type="ECO:0000259" key="12">
    <source>
        <dbReference type="Pfam" id="PF02163"/>
    </source>
</evidence>
<dbReference type="PANTHER" id="PTHR42837">
    <property type="entry name" value="REGULATOR OF SIGMA-E PROTEASE RSEP"/>
    <property type="match status" value="1"/>
</dbReference>
<dbReference type="AlphaFoldDB" id="A0A4Q7ZHM4"/>
<evidence type="ECO:0000256" key="2">
    <source>
        <dbReference type="ARBA" id="ARBA00004141"/>
    </source>
</evidence>
<dbReference type="GO" id="GO:0016020">
    <property type="term" value="C:membrane"/>
    <property type="evidence" value="ECO:0007669"/>
    <property type="project" value="UniProtKB-SubCell"/>
</dbReference>
<organism evidence="13 14">
    <name type="scientific">Krasilnikovia cinnamomea</name>
    <dbReference type="NCBI Taxonomy" id="349313"/>
    <lineage>
        <taxon>Bacteria</taxon>
        <taxon>Bacillati</taxon>
        <taxon>Actinomycetota</taxon>
        <taxon>Actinomycetes</taxon>
        <taxon>Micromonosporales</taxon>
        <taxon>Micromonosporaceae</taxon>
        <taxon>Krasilnikovia</taxon>
    </lineage>
</organism>
<evidence type="ECO:0000256" key="5">
    <source>
        <dbReference type="ARBA" id="ARBA00022692"/>
    </source>
</evidence>
<evidence type="ECO:0000256" key="4">
    <source>
        <dbReference type="ARBA" id="ARBA00022670"/>
    </source>
</evidence>
<dbReference type="GO" id="GO:0006508">
    <property type="term" value="P:proteolysis"/>
    <property type="evidence" value="ECO:0007669"/>
    <property type="project" value="UniProtKB-KW"/>
</dbReference>
<proteinExistence type="inferred from homology"/>
<evidence type="ECO:0000256" key="9">
    <source>
        <dbReference type="ARBA" id="ARBA00023049"/>
    </source>
</evidence>